<feature type="region of interest" description="Disordered" evidence="1">
    <location>
        <begin position="1"/>
        <end position="22"/>
    </location>
</feature>
<dbReference type="AlphaFoldDB" id="A0A1H5JH36"/>
<dbReference type="RefSeq" id="WP_092125466.1">
    <property type="nucleotide sequence ID" value="NZ_FNTH01000001.1"/>
</dbReference>
<organism evidence="2 3">
    <name type="scientific">Bradyrhizobium erythrophlei</name>
    <dbReference type="NCBI Taxonomy" id="1437360"/>
    <lineage>
        <taxon>Bacteria</taxon>
        <taxon>Pseudomonadati</taxon>
        <taxon>Pseudomonadota</taxon>
        <taxon>Alphaproteobacteria</taxon>
        <taxon>Hyphomicrobiales</taxon>
        <taxon>Nitrobacteraceae</taxon>
        <taxon>Bradyrhizobium</taxon>
    </lineage>
</organism>
<evidence type="ECO:0000256" key="1">
    <source>
        <dbReference type="SAM" id="MobiDB-lite"/>
    </source>
</evidence>
<gene>
    <name evidence="2" type="ORF">SAMN05444164_8411</name>
</gene>
<dbReference type="OrthoDB" id="8218527at2"/>
<sequence length="259" mass="30045">MVPEKKNKGSLPARRPRKPNALKHGAYSSIELLPWEDPDAFEGLRRAIWEEWGPEGPSEHDCVETMFLCLWRKHRVRAKRKVDTAVALDRVENRVFQERPPPVLLENELEVIKHALAETHSPPRDDYERLLSFSASLHLETDAMVLRLTISLLPTEFRDHLNEKVREDSHNTTQDWLIALKREIDYVLLPRIRERRPDPNGYLPAAAEILAAEKTMEDLAVEERLDAALDRAMRRLYFLKAQKQLEREAKAKVVNGKAK</sequence>
<dbReference type="EMBL" id="FNTH01000001">
    <property type="protein sequence ID" value="SEE51311.1"/>
    <property type="molecule type" value="Genomic_DNA"/>
</dbReference>
<protein>
    <submittedName>
        <fullName evidence="2">Uncharacterized protein</fullName>
    </submittedName>
</protein>
<accession>A0A1H5JH36</accession>
<proteinExistence type="predicted"/>
<name>A0A1H5JH36_9BRAD</name>
<dbReference type="Proteomes" id="UP000198992">
    <property type="component" value="Unassembled WGS sequence"/>
</dbReference>
<evidence type="ECO:0000313" key="2">
    <source>
        <dbReference type="EMBL" id="SEE51311.1"/>
    </source>
</evidence>
<evidence type="ECO:0000313" key="3">
    <source>
        <dbReference type="Proteomes" id="UP000198992"/>
    </source>
</evidence>
<reference evidence="2 3" key="1">
    <citation type="submission" date="2016-10" db="EMBL/GenBank/DDBJ databases">
        <authorList>
            <person name="de Groot N.N."/>
        </authorList>
    </citation>
    <scope>NUCLEOTIDE SEQUENCE [LARGE SCALE GENOMIC DNA]</scope>
    <source>
        <strain evidence="2 3">MT12</strain>
    </source>
</reference>